<evidence type="ECO:0000256" key="1">
    <source>
        <dbReference type="SAM" id="MobiDB-lite"/>
    </source>
</evidence>
<dbReference type="InterPro" id="IPR007499">
    <property type="entry name" value="ERF_bacteria_virus"/>
</dbReference>
<feature type="region of interest" description="Disordered" evidence="1">
    <location>
        <begin position="209"/>
        <end position="271"/>
    </location>
</feature>
<gene>
    <name evidence="2" type="primary">48</name>
    <name evidence="2" type="ORF">SEA_PASCHALIS_48</name>
</gene>
<evidence type="ECO:0000313" key="3">
    <source>
        <dbReference type="Proteomes" id="UP000246726"/>
    </source>
</evidence>
<dbReference type="RefSeq" id="YP_009801895.1">
    <property type="nucleotide sequence ID" value="NC_047976.1"/>
</dbReference>
<proteinExistence type="predicted"/>
<feature type="compositionally biased region" description="Basic and acidic residues" evidence="1">
    <location>
        <begin position="232"/>
        <end position="271"/>
    </location>
</feature>
<evidence type="ECO:0000313" key="2">
    <source>
        <dbReference type="EMBL" id="AWN05541.1"/>
    </source>
</evidence>
<feature type="compositionally biased region" description="Low complexity" evidence="1">
    <location>
        <begin position="139"/>
        <end position="148"/>
    </location>
</feature>
<protein>
    <submittedName>
        <fullName evidence="2">ERF family ssDNA binding protein</fullName>
    </submittedName>
</protein>
<keyword evidence="3" id="KW-1185">Reference proteome</keyword>
<organism evidence="2 3">
    <name type="scientific">Microbacterium phage Paschalis</name>
    <dbReference type="NCBI Taxonomy" id="2992928"/>
    <lineage>
        <taxon>Viruses</taxon>
        <taxon>Duplodnaviria</taxon>
        <taxon>Heunggongvirae</taxon>
        <taxon>Uroviricota</taxon>
        <taxon>Caudoviricetes</taxon>
        <taxon>Hodgkinviridae</taxon>
        <taxon>Quhwahvirus</taxon>
        <taxon>Quhwahvirus paschalis</taxon>
    </lineage>
</organism>
<dbReference type="GeneID" id="54992423"/>
<feature type="region of interest" description="Disordered" evidence="1">
    <location>
        <begin position="129"/>
        <end position="148"/>
    </location>
</feature>
<dbReference type="EMBL" id="MH155873">
    <property type="protein sequence ID" value="AWN05541.1"/>
    <property type="molecule type" value="Genomic_DNA"/>
</dbReference>
<dbReference type="Pfam" id="PF04404">
    <property type="entry name" value="ERF"/>
    <property type="match status" value="1"/>
</dbReference>
<name>A0A2U8UPZ4_9CAUD</name>
<sequence length="271" mass="28927">MADADTPQYPTLAHALAAFHDHLPTVAKGNTAKVEGSRGSYSYDYADLKDVSAAILPALANVGLTWITRPDTAADGTIELHYSLVHGDSGQTIEGSVAVGRKGDRWQDLGSALTYARRYMLVSVTGVAPGGDDNDGQDARAGAAPQQAAPKQYLPVGLYDLSKVKSRKAAADMFYIARGAGHLNLYVETPTGDEVLFGDWLRITGAQYPEVEPEDESQTDESTTPDTSDPEAAERAAIEAHEAELAREAAEQKDDQDHVAEARVLDNEAGN</sequence>
<reference evidence="2 3" key="1">
    <citation type="submission" date="2018-04" db="EMBL/GenBank/DDBJ databases">
        <authorList>
            <person name="Paschalis M.I."/>
            <person name="Cheong D.K."/>
            <person name="Petit-Frere T."/>
            <person name="Stoner K.N."/>
            <person name="Veracka M."/>
            <person name="Ewers R.M."/>
            <person name="Maciver D.B."/>
            <person name="Santiago X."/>
            <person name="Nichols C.D."/>
            <person name="Scaff D.S."/>
            <person name="Osorio S.M."/>
            <person name="Mercado F.J."/>
            <person name="Tamondong K.G."/>
            <person name="Lee J."/>
            <person name="Nicholson R.L."/>
            <person name="Antonucci M.K."/>
            <person name="Anger G.K."/>
            <person name="Washington J.M."/>
            <person name="Garlena R.A."/>
            <person name="Russell D.A."/>
            <person name="Pope W.H."/>
            <person name="Jacobs-Sera D."/>
            <person name="Hendrix R.W."/>
            <person name="Hatfull G.F."/>
        </authorList>
    </citation>
    <scope>NUCLEOTIDE SEQUENCE [LARGE SCALE GENOMIC DNA]</scope>
</reference>
<dbReference type="Proteomes" id="UP000246726">
    <property type="component" value="Segment"/>
</dbReference>
<accession>A0A2U8UPZ4</accession>